<proteinExistence type="predicted"/>
<evidence type="ECO:0000313" key="2">
    <source>
        <dbReference type="Proteomes" id="UP001283361"/>
    </source>
</evidence>
<dbReference type="AlphaFoldDB" id="A0AAE1DUC8"/>
<keyword evidence="2" id="KW-1185">Reference proteome</keyword>
<dbReference type="Proteomes" id="UP001283361">
    <property type="component" value="Unassembled WGS sequence"/>
</dbReference>
<protein>
    <submittedName>
        <fullName evidence="1">Uncharacterized protein</fullName>
    </submittedName>
</protein>
<comment type="caution">
    <text evidence="1">The sequence shown here is derived from an EMBL/GenBank/DDBJ whole genome shotgun (WGS) entry which is preliminary data.</text>
</comment>
<accession>A0AAE1DUC8</accession>
<gene>
    <name evidence="1" type="ORF">RRG08_018879</name>
</gene>
<reference evidence="1" key="1">
    <citation type="journal article" date="2023" name="G3 (Bethesda)">
        <title>A reference genome for the long-term kleptoplast-retaining sea slug Elysia crispata morphotype clarki.</title>
        <authorList>
            <person name="Eastman K.E."/>
            <person name="Pendleton A.L."/>
            <person name="Shaikh M.A."/>
            <person name="Suttiyut T."/>
            <person name="Ogas R."/>
            <person name="Tomko P."/>
            <person name="Gavelis G."/>
            <person name="Widhalm J.R."/>
            <person name="Wisecaver J.H."/>
        </authorList>
    </citation>
    <scope>NUCLEOTIDE SEQUENCE</scope>
    <source>
        <strain evidence="1">ECLA1</strain>
    </source>
</reference>
<evidence type="ECO:0000313" key="1">
    <source>
        <dbReference type="EMBL" id="KAK3783047.1"/>
    </source>
</evidence>
<dbReference type="EMBL" id="JAWDGP010002459">
    <property type="protein sequence ID" value="KAK3783047.1"/>
    <property type="molecule type" value="Genomic_DNA"/>
</dbReference>
<sequence length="87" mass="10057">MRLELSEDPRVFAKKSSLMEKFKLWMTSLVCRERSRERWSLWNHKEAVTLLGMLSQRRKLSGAGAVLRPAINIALKKLHQVPGQNVV</sequence>
<organism evidence="1 2">
    <name type="scientific">Elysia crispata</name>
    <name type="common">lettuce slug</name>
    <dbReference type="NCBI Taxonomy" id="231223"/>
    <lineage>
        <taxon>Eukaryota</taxon>
        <taxon>Metazoa</taxon>
        <taxon>Spiralia</taxon>
        <taxon>Lophotrochozoa</taxon>
        <taxon>Mollusca</taxon>
        <taxon>Gastropoda</taxon>
        <taxon>Heterobranchia</taxon>
        <taxon>Euthyneura</taxon>
        <taxon>Panpulmonata</taxon>
        <taxon>Sacoglossa</taxon>
        <taxon>Placobranchoidea</taxon>
        <taxon>Plakobranchidae</taxon>
        <taxon>Elysia</taxon>
    </lineage>
</organism>
<name>A0AAE1DUC8_9GAST</name>